<accession>A0A6A2XIF5</accession>
<dbReference type="GO" id="GO:0033499">
    <property type="term" value="P:galactose catabolic process via UDP-galactose, Leloir pathway"/>
    <property type="evidence" value="ECO:0007669"/>
    <property type="project" value="TreeGrafter"/>
</dbReference>
<dbReference type="AlphaFoldDB" id="A0A6A2XIF5"/>
<protein>
    <submittedName>
        <fullName evidence="2">3-dehydroquinate synthase-like</fullName>
    </submittedName>
</protein>
<proteinExistence type="predicted"/>
<dbReference type="Pfam" id="PF01263">
    <property type="entry name" value="Aldose_epim"/>
    <property type="match status" value="2"/>
</dbReference>
<evidence type="ECO:0000256" key="1">
    <source>
        <dbReference type="SAM" id="SignalP"/>
    </source>
</evidence>
<feature type="signal peptide" evidence="1">
    <location>
        <begin position="1"/>
        <end position="25"/>
    </location>
</feature>
<dbReference type="PANTHER" id="PTHR10091">
    <property type="entry name" value="ALDOSE-1-EPIMERASE"/>
    <property type="match status" value="1"/>
</dbReference>
<dbReference type="GO" id="GO:0006006">
    <property type="term" value="P:glucose metabolic process"/>
    <property type="evidence" value="ECO:0007669"/>
    <property type="project" value="TreeGrafter"/>
</dbReference>
<dbReference type="InterPro" id="IPR014718">
    <property type="entry name" value="GH-type_carb-bd"/>
</dbReference>
<dbReference type="InterPro" id="IPR011013">
    <property type="entry name" value="Gal_mutarotase_sf_dom"/>
</dbReference>
<dbReference type="InterPro" id="IPR008183">
    <property type="entry name" value="Aldose_1/G6P_1-epimerase"/>
</dbReference>
<dbReference type="PANTHER" id="PTHR10091:SF0">
    <property type="entry name" value="GALACTOSE MUTAROTASE"/>
    <property type="match status" value="1"/>
</dbReference>
<keyword evidence="1" id="KW-0732">Signal</keyword>
<evidence type="ECO:0000313" key="3">
    <source>
        <dbReference type="Proteomes" id="UP000436088"/>
    </source>
</evidence>
<organism evidence="2 3">
    <name type="scientific">Hibiscus syriacus</name>
    <name type="common">Rose of Sharon</name>
    <dbReference type="NCBI Taxonomy" id="106335"/>
    <lineage>
        <taxon>Eukaryota</taxon>
        <taxon>Viridiplantae</taxon>
        <taxon>Streptophyta</taxon>
        <taxon>Embryophyta</taxon>
        <taxon>Tracheophyta</taxon>
        <taxon>Spermatophyta</taxon>
        <taxon>Magnoliopsida</taxon>
        <taxon>eudicotyledons</taxon>
        <taxon>Gunneridae</taxon>
        <taxon>Pentapetalae</taxon>
        <taxon>rosids</taxon>
        <taxon>malvids</taxon>
        <taxon>Malvales</taxon>
        <taxon>Malvaceae</taxon>
        <taxon>Malvoideae</taxon>
        <taxon>Hibiscus</taxon>
    </lineage>
</organism>
<reference evidence="2" key="1">
    <citation type="submission" date="2019-09" db="EMBL/GenBank/DDBJ databases">
        <title>Draft genome information of white flower Hibiscus syriacus.</title>
        <authorList>
            <person name="Kim Y.-M."/>
        </authorList>
    </citation>
    <scope>NUCLEOTIDE SEQUENCE [LARGE SCALE GENOMIC DNA]</scope>
    <source>
        <strain evidence="2">YM2019G1</strain>
    </source>
</reference>
<dbReference type="Gene3D" id="2.70.98.10">
    <property type="match status" value="2"/>
</dbReference>
<feature type="chain" id="PRO_5025389395" evidence="1">
    <location>
        <begin position="26"/>
        <end position="244"/>
    </location>
</feature>
<dbReference type="GO" id="GO:0004034">
    <property type="term" value="F:aldose 1-epimerase activity"/>
    <property type="evidence" value="ECO:0007669"/>
    <property type="project" value="TreeGrafter"/>
</dbReference>
<gene>
    <name evidence="2" type="ORF">F3Y22_tig00112230pilonHSYRG00197</name>
</gene>
<name>A0A6A2XIF5_HIBSY</name>
<evidence type="ECO:0000313" key="2">
    <source>
        <dbReference type="EMBL" id="KAE8669600.1"/>
    </source>
</evidence>
<comment type="caution">
    <text evidence="2">The sequence shown here is derived from an EMBL/GenBank/DDBJ whole genome shotgun (WGS) entry which is preliminary data.</text>
</comment>
<keyword evidence="3" id="KW-1185">Reference proteome</keyword>
<dbReference type="EMBL" id="VEPZ02001524">
    <property type="protein sequence ID" value="KAE8669600.1"/>
    <property type="molecule type" value="Genomic_DNA"/>
</dbReference>
<dbReference type="SUPFAM" id="SSF74650">
    <property type="entry name" value="Galactose mutarotase-like"/>
    <property type="match status" value="1"/>
</dbReference>
<dbReference type="Proteomes" id="UP000436088">
    <property type="component" value="Unassembled WGS sequence"/>
</dbReference>
<sequence>MAKICFLLLSLFMIVASAIINGSEAKEKVGVYELKKGDLSVKFTNWGATIVSLILPDKYGGPVGFSDVVWKVKEYKKYGYAPSIVFAYHSYDGDEGFPGAVKASVAYTFHPGNTLTVEMKAKPLNKATTVNLAQHTRQPTHSHWRNHHRKRISYDFLKPRTVGSQINKLANGYDINYAMDGVPGKLKKSGRVMELFSDQPGVQFYTANGLKDEKGKGGYVYQPHAALCLETQAFPDPVNHPNFP</sequence>
<dbReference type="GO" id="GO:0030246">
    <property type="term" value="F:carbohydrate binding"/>
    <property type="evidence" value="ECO:0007669"/>
    <property type="project" value="InterPro"/>
</dbReference>